<dbReference type="Pfam" id="PF02953">
    <property type="entry name" value="zf-Tim10_DDP"/>
    <property type="match status" value="1"/>
</dbReference>
<evidence type="ECO:0000256" key="5">
    <source>
        <dbReference type="ARBA" id="ARBA00023010"/>
    </source>
</evidence>
<dbReference type="InterPro" id="IPR035427">
    <property type="entry name" value="Tim10-like_dom_sf"/>
</dbReference>
<evidence type="ECO:0000256" key="6">
    <source>
        <dbReference type="SAM" id="MobiDB-lite"/>
    </source>
</evidence>
<dbReference type="EMBL" id="LCTV02000005">
    <property type="protein sequence ID" value="PRQ75189.1"/>
    <property type="molecule type" value="Genomic_DNA"/>
</dbReference>
<keyword evidence="4" id="KW-0813">Transport</keyword>
<dbReference type="Gene3D" id="1.10.287.810">
    <property type="entry name" value="Mitochondrial import inner membrane translocase subunit tim13 like domains"/>
    <property type="match status" value="1"/>
</dbReference>
<evidence type="ECO:0000256" key="4">
    <source>
        <dbReference type="ARBA" id="ARBA00022927"/>
    </source>
</evidence>
<dbReference type="InterPro" id="IPR004217">
    <property type="entry name" value="Tim10-like"/>
</dbReference>
<dbReference type="GO" id="GO:0005743">
    <property type="term" value="C:mitochondrial inner membrane"/>
    <property type="evidence" value="ECO:0007669"/>
    <property type="project" value="UniProtKB-SubCell"/>
</dbReference>
<evidence type="ECO:0000313" key="9">
    <source>
        <dbReference type="Proteomes" id="UP000239560"/>
    </source>
</evidence>
<protein>
    <recommendedName>
        <fullName evidence="7">Tim10-like domain-containing protein</fullName>
    </recommendedName>
</protein>
<keyword evidence="3" id="KW-0999">Mitochondrion inner membrane</keyword>
<comment type="caution">
    <text evidence="8">The sequence shown here is derived from an EMBL/GenBank/DDBJ whole genome shotgun (WGS) entry which is preliminary data.</text>
</comment>
<keyword evidence="3" id="KW-0496">Mitochondrion</keyword>
<proteinExistence type="inferred from homology"/>
<keyword evidence="5" id="KW-0811">Translocation</keyword>
<evidence type="ECO:0000256" key="1">
    <source>
        <dbReference type="ARBA" id="ARBA00004637"/>
    </source>
</evidence>
<evidence type="ECO:0000256" key="2">
    <source>
        <dbReference type="ARBA" id="ARBA00006720"/>
    </source>
</evidence>
<feature type="region of interest" description="Disordered" evidence="6">
    <location>
        <begin position="1"/>
        <end position="22"/>
    </location>
</feature>
<organism evidence="8 9">
    <name type="scientific">Rhodotorula toruloides</name>
    <name type="common">Yeast</name>
    <name type="synonym">Rhodosporidium toruloides</name>
    <dbReference type="NCBI Taxonomy" id="5286"/>
    <lineage>
        <taxon>Eukaryota</taxon>
        <taxon>Fungi</taxon>
        <taxon>Dikarya</taxon>
        <taxon>Basidiomycota</taxon>
        <taxon>Pucciniomycotina</taxon>
        <taxon>Microbotryomycetes</taxon>
        <taxon>Sporidiobolales</taxon>
        <taxon>Sporidiobolaceae</taxon>
        <taxon>Rhodotorula</taxon>
    </lineage>
</organism>
<dbReference type="AlphaFoldDB" id="A0A2T0AB39"/>
<keyword evidence="4" id="KW-0653">Protein transport</keyword>
<reference evidence="8 9" key="1">
    <citation type="journal article" date="2018" name="Elife">
        <title>Functional genomics of lipid metabolism in the oleaginous yeast Rhodosporidium toruloides.</title>
        <authorList>
            <person name="Coradetti S.T."/>
            <person name="Pinel D."/>
            <person name="Geiselman G."/>
            <person name="Ito M."/>
            <person name="Mondo S."/>
            <person name="Reilly M.C."/>
            <person name="Cheng Y.F."/>
            <person name="Bauer S."/>
            <person name="Grigoriev I."/>
            <person name="Gladden J.M."/>
            <person name="Simmons B.A."/>
            <person name="Brem R."/>
            <person name="Arkin A.P."/>
            <person name="Skerker J.M."/>
        </authorList>
    </citation>
    <scope>NUCLEOTIDE SEQUENCE [LARGE SCALE GENOMIC DNA]</scope>
    <source>
        <strain evidence="8 9">NBRC 0880</strain>
    </source>
</reference>
<dbReference type="Proteomes" id="UP000239560">
    <property type="component" value="Unassembled WGS sequence"/>
</dbReference>
<comment type="similarity">
    <text evidence="2">Belongs to the small Tim family.</text>
</comment>
<evidence type="ECO:0000313" key="8">
    <source>
        <dbReference type="EMBL" id="PRQ75189.1"/>
    </source>
</evidence>
<feature type="domain" description="Tim10-like" evidence="7">
    <location>
        <begin position="25"/>
        <end position="49"/>
    </location>
</feature>
<gene>
    <name evidence="8" type="ORF">AAT19DRAFT_14211</name>
</gene>
<dbReference type="GO" id="GO:0015031">
    <property type="term" value="P:protein transport"/>
    <property type="evidence" value="ECO:0007669"/>
    <property type="project" value="UniProtKB-KW"/>
</dbReference>
<evidence type="ECO:0000259" key="7">
    <source>
        <dbReference type="Pfam" id="PF02953"/>
    </source>
</evidence>
<keyword evidence="3" id="KW-0472">Membrane</keyword>
<feature type="compositionally biased region" description="Polar residues" evidence="6">
    <location>
        <begin position="1"/>
        <end position="11"/>
    </location>
</feature>
<evidence type="ECO:0000256" key="3">
    <source>
        <dbReference type="ARBA" id="ARBA00022792"/>
    </source>
</evidence>
<name>A0A2T0AB39_RHOTO</name>
<comment type="subcellular location">
    <subcellularLocation>
        <location evidence="1">Mitochondrion inner membrane</location>
        <topology evidence="1">Peripheral membrane protein</topology>
    </subcellularLocation>
</comment>
<sequence length="97" mass="11369">MSQQQQTQAQGLESFDENTRRELQQFLEQEQTKARIQTQIHEFTDTCWDLLEMIDSELATRRANRHSRSRAERSTERRSLLLFALDAADAAMHPCDT</sequence>
<dbReference type="OrthoDB" id="344165at2759"/>
<accession>A0A2T0AB39</accession>